<protein>
    <submittedName>
        <fullName evidence="6">TetR/AcrR family transcriptional regulator</fullName>
    </submittedName>
</protein>
<evidence type="ECO:0000256" key="3">
    <source>
        <dbReference type="ARBA" id="ARBA00023163"/>
    </source>
</evidence>
<dbReference type="PANTHER" id="PTHR30055:SF234">
    <property type="entry name" value="HTH-TYPE TRANSCRIPTIONAL REGULATOR BETI"/>
    <property type="match status" value="1"/>
</dbReference>
<gene>
    <name evidence="6" type="ORF">GCM10010492_18430</name>
</gene>
<dbReference type="PANTHER" id="PTHR30055">
    <property type="entry name" value="HTH-TYPE TRANSCRIPTIONAL REGULATOR RUTR"/>
    <property type="match status" value="1"/>
</dbReference>
<keyword evidence="3" id="KW-0804">Transcription</keyword>
<dbReference type="Pfam" id="PF21597">
    <property type="entry name" value="TetR_C_43"/>
    <property type="match status" value="1"/>
</dbReference>
<evidence type="ECO:0000256" key="1">
    <source>
        <dbReference type="ARBA" id="ARBA00023015"/>
    </source>
</evidence>
<feature type="domain" description="HTH tetR-type" evidence="5">
    <location>
        <begin position="13"/>
        <end position="71"/>
    </location>
</feature>
<dbReference type="SUPFAM" id="SSF46689">
    <property type="entry name" value="Homeodomain-like"/>
    <property type="match status" value="1"/>
</dbReference>
<dbReference type="InterPro" id="IPR050109">
    <property type="entry name" value="HTH-type_TetR-like_transc_reg"/>
</dbReference>
<comment type="caution">
    <text evidence="6">The sequence shown here is derived from an EMBL/GenBank/DDBJ whole genome shotgun (WGS) entry which is preliminary data.</text>
</comment>
<accession>A0ABP3D1R8</accession>
<evidence type="ECO:0000259" key="5">
    <source>
        <dbReference type="PROSITE" id="PS50977"/>
    </source>
</evidence>
<keyword evidence="7" id="KW-1185">Reference proteome</keyword>
<keyword evidence="2 4" id="KW-0238">DNA-binding</keyword>
<reference evidence="7" key="1">
    <citation type="journal article" date="2019" name="Int. J. Syst. Evol. Microbiol.">
        <title>The Global Catalogue of Microorganisms (GCM) 10K type strain sequencing project: providing services to taxonomists for standard genome sequencing and annotation.</title>
        <authorList>
            <consortium name="The Broad Institute Genomics Platform"/>
            <consortium name="The Broad Institute Genome Sequencing Center for Infectious Disease"/>
            <person name="Wu L."/>
            <person name="Ma J."/>
        </authorList>
    </citation>
    <scope>NUCLEOTIDE SEQUENCE [LARGE SCALE GENOMIC DNA]</scope>
    <source>
        <strain evidence="7">JCM 3380</strain>
    </source>
</reference>
<dbReference type="InterPro" id="IPR001647">
    <property type="entry name" value="HTH_TetR"/>
</dbReference>
<dbReference type="RefSeq" id="WP_343933258.1">
    <property type="nucleotide sequence ID" value="NZ_BAAABU010000003.1"/>
</dbReference>
<dbReference type="Gene3D" id="1.10.357.10">
    <property type="entry name" value="Tetracycline Repressor, domain 2"/>
    <property type="match status" value="1"/>
</dbReference>
<dbReference type="PROSITE" id="PS50977">
    <property type="entry name" value="HTH_TETR_2"/>
    <property type="match status" value="1"/>
</dbReference>
<evidence type="ECO:0000256" key="2">
    <source>
        <dbReference type="ARBA" id="ARBA00023125"/>
    </source>
</evidence>
<dbReference type="InterPro" id="IPR009057">
    <property type="entry name" value="Homeodomain-like_sf"/>
</dbReference>
<evidence type="ECO:0000256" key="4">
    <source>
        <dbReference type="PROSITE-ProRule" id="PRU00335"/>
    </source>
</evidence>
<dbReference type="InterPro" id="IPR036271">
    <property type="entry name" value="Tet_transcr_reg_TetR-rel_C_sf"/>
</dbReference>
<name>A0ABP3D1R8_9PSEU</name>
<sequence>MRARSAPTRADARRNREAILRVADEAFGEVGDVALDEIARRAGLGRATVYRHFPDRAALALAVAARHLAAVRRARRPFRELLHAVLSHQVQRRSLVRVFRRLPEKRRRHHTHALIAALRPAFTQAQREGSLRADVEPADLAVLFHMVEAALDAPTADAARSVQRLVRVFLDGLSRA</sequence>
<dbReference type="InterPro" id="IPR049445">
    <property type="entry name" value="TetR_SbtR-like_C"/>
</dbReference>
<evidence type="ECO:0000313" key="7">
    <source>
        <dbReference type="Proteomes" id="UP001500416"/>
    </source>
</evidence>
<feature type="DNA-binding region" description="H-T-H motif" evidence="4">
    <location>
        <begin position="34"/>
        <end position="53"/>
    </location>
</feature>
<dbReference type="SUPFAM" id="SSF48498">
    <property type="entry name" value="Tetracyclin repressor-like, C-terminal domain"/>
    <property type="match status" value="1"/>
</dbReference>
<evidence type="ECO:0000313" key="6">
    <source>
        <dbReference type="EMBL" id="GAA0220648.1"/>
    </source>
</evidence>
<dbReference type="Proteomes" id="UP001500416">
    <property type="component" value="Unassembled WGS sequence"/>
</dbReference>
<dbReference type="EMBL" id="BAAABU010000003">
    <property type="protein sequence ID" value="GAA0220648.1"/>
    <property type="molecule type" value="Genomic_DNA"/>
</dbReference>
<proteinExistence type="predicted"/>
<organism evidence="6 7">
    <name type="scientific">Saccharothrix mutabilis subsp. mutabilis</name>
    <dbReference type="NCBI Taxonomy" id="66855"/>
    <lineage>
        <taxon>Bacteria</taxon>
        <taxon>Bacillati</taxon>
        <taxon>Actinomycetota</taxon>
        <taxon>Actinomycetes</taxon>
        <taxon>Pseudonocardiales</taxon>
        <taxon>Pseudonocardiaceae</taxon>
        <taxon>Saccharothrix</taxon>
    </lineage>
</organism>
<keyword evidence="1" id="KW-0805">Transcription regulation</keyword>
<dbReference type="Pfam" id="PF00440">
    <property type="entry name" value="TetR_N"/>
    <property type="match status" value="1"/>
</dbReference>